<comment type="caution">
    <text evidence="3">The sequence shown here is derived from an EMBL/GenBank/DDBJ whole genome shotgun (WGS) entry which is preliminary data.</text>
</comment>
<proteinExistence type="predicted"/>
<dbReference type="PROSITE" id="PS51494">
    <property type="entry name" value="SPOIVB"/>
    <property type="match status" value="1"/>
</dbReference>
<dbReference type="SUPFAM" id="SSF50494">
    <property type="entry name" value="Trypsin-like serine proteases"/>
    <property type="match status" value="1"/>
</dbReference>
<dbReference type="Proteomes" id="UP000756387">
    <property type="component" value="Unassembled WGS sequence"/>
</dbReference>
<reference evidence="3 4" key="1">
    <citation type="submission" date="2020-10" db="EMBL/GenBank/DDBJ databases">
        <title>Nocardioides sp. isolated from sludge.</title>
        <authorList>
            <person name="Zhang X."/>
        </authorList>
    </citation>
    <scope>NUCLEOTIDE SEQUENCE [LARGE SCALE GENOMIC DNA]</scope>
    <source>
        <strain evidence="3 4">Y6</strain>
    </source>
</reference>
<sequence length="574" mass="59006">MNNLHRRKRPLAALVGAGLLASGLAGVTALNQAAVSAAPAAPAGECPVAFPAAALASGDSVTGLTVARGTTPASFTGEVLGVVKDGIAAGVDMIIADLSSPDIDAAGGIWAGMSGSPVHAADGRLIGAVSYGLSWGPSKVAGITPYEHMDDLHRGQSARSNVSLRGSLAGTVAGAAGVSKDQAARGMTRLQVPMSATGIDPARIAKVADRPWIRSPRSAGAAVGSVGREAIVAGGNLGASVSSGTVTYSGVGTVTSVCQGSVVGFGHPLAYMGQTSAALHPAEAVYVQEDSANTPFKVANLGAPVGVIDNDRLAGISGVLGPVPDGTTISSTSRYGNRSFSGTSTVTVPLYAPEVVWMHNATTNDRAVDGWAKGNGLVSWTITGTDEKGAPFTLERTDRHPAGWDLASEAVGEAPDLLWQLQRLSGVEVDSVESDITLSQSTARLRVAGVEQRAKGKWVKVRGPVVAKAGKKMVLRVVLKNAKQTVRRKVSLVVPRRFKGTSTPAWVRGGRRHYGDWSNDSVAALKEYVAKSARNDQAVLVLGRGDDDRAVPEAVTPAAPSIVVGQQRIRVVIR</sequence>
<feature type="signal peptide" evidence="1">
    <location>
        <begin position="1"/>
        <end position="33"/>
    </location>
</feature>
<keyword evidence="4" id="KW-1185">Reference proteome</keyword>
<dbReference type="EMBL" id="JADCSA010000015">
    <property type="protein sequence ID" value="MBE7325704.1"/>
    <property type="molecule type" value="Genomic_DNA"/>
</dbReference>
<accession>A0ABR9RVV6</accession>
<name>A0ABR9RVV6_9ACTN</name>
<protein>
    <recommendedName>
        <fullName evidence="2">Peptidase S55 domain-containing protein</fullName>
    </recommendedName>
</protein>
<evidence type="ECO:0000256" key="1">
    <source>
        <dbReference type="SAM" id="SignalP"/>
    </source>
</evidence>
<keyword evidence="1" id="KW-0732">Signal</keyword>
<dbReference type="InterPro" id="IPR008763">
    <property type="entry name" value="Peptidase_S55"/>
</dbReference>
<organism evidence="3 4">
    <name type="scientific">Nocardioides malaquae</name>
    <dbReference type="NCBI Taxonomy" id="2773426"/>
    <lineage>
        <taxon>Bacteria</taxon>
        <taxon>Bacillati</taxon>
        <taxon>Actinomycetota</taxon>
        <taxon>Actinomycetes</taxon>
        <taxon>Propionibacteriales</taxon>
        <taxon>Nocardioidaceae</taxon>
        <taxon>Nocardioides</taxon>
    </lineage>
</organism>
<dbReference type="RefSeq" id="WP_193639034.1">
    <property type="nucleotide sequence ID" value="NZ_JADCSA010000015.1"/>
</dbReference>
<evidence type="ECO:0000313" key="3">
    <source>
        <dbReference type="EMBL" id="MBE7325704.1"/>
    </source>
</evidence>
<evidence type="ECO:0000259" key="2">
    <source>
        <dbReference type="PROSITE" id="PS51494"/>
    </source>
</evidence>
<feature type="chain" id="PRO_5046579815" description="Peptidase S55 domain-containing protein" evidence="1">
    <location>
        <begin position="34"/>
        <end position="574"/>
    </location>
</feature>
<evidence type="ECO:0000313" key="4">
    <source>
        <dbReference type="Proteomes" id="UP000756387"/>
    </source>
</evidence>
<feature type="domain" description="Peptidase S55" evidence="2">
    <location>
        <begin position="1"/>
        <end position="165"/>
    </location>
</feature>
<dbReference type="InterPro" id="IPR009003">
    <property type="entry name" value="Peptidase_S1_PA"/>
</dbReference>
<gene>
    <name evidence="3" type="ORF">IEQ44_13710</name>
</gene>